<protein>
    <submittedName>
        <fullName evidence="5">Tetraketide alpha-pyrone reductase 1</fullName>
    </submittedName>
</protein>
<keyword evidence="2" id="KW-0560">Oxidoreductase</keyword>
<dbReference type="CDD" id="cd08958">
    <property type="entry name" value="FR_SDR_e"/>
    <property type="match status" value="1"/>
</dbReference>
<dbReference type="PANTHER" id="PTHR10366:SF575">
    <property type="entry name" value="NAD-DEPENDENT EPIMERASE_DEHYDRATASE DOMAIN-CONTAINING PROTEIN"/>
    <property type="match status" value="1"/>
</dbReference>
<dbReference type="FunFam" id="3.40.50.720:FF:000085">
    <property type="entry name" value="Dihydroflavonol reductase"/>
    <property type="match status" value="1"/>
</dbReference>
<dbReference type="Gene3D" id="3.40.50.720">
    <property type="entry name" value="NAD(P)-binding Rossmann-like Domain"/>
    <property type="match status" value="1"/>
</dbReference>
<dbReference type="InterPro" id="IPR050425">
    <property type="entry name" value="NAD(P)_dehydrat-like"/>
</dbReference>
<dbReference type="EMBL" id="QGNW01002222">
    <property type="protein sequence ID" value="RVW22695.1"/>
    <property type="molecule type" value="Genomic_DNA"/>
</dbReference>
<dbReference type="AlphaFoldDB" id="A0A438CHS4"/>
<proteinExistence type="inferred from homology"/>
<dbReference type="Pfam" id="PF01370">
    <property type="entry name" value="Epimerase"/>
    <property type="match status" value="1"/>
</dbReference>
<evidence type="ECO:0000256" key="2">
    <source>
        <dbReference type="ARBA" id="ARBA00023002"/>
    </source>
</evidence>
<reference evidence="5 6" key="1">
    <citation type="journal article" date="2018" name="PLoS Genet.">
        <title>Population sequencing reveals clonal diversity and ancestral inbreeding in the grapevine cultivar Chardonnay.</title>
        <authorList>
            <person name="Roach M.J."/>
            <person name="Johnson D.L."/>
            <person name="Bohlmann J."/>
            <person name="van Vuuren H.J."/>
            <person name="Jones S.J."/>
            <person name="Pretorius I.S."/>
            <person name="Schmidt S.A."/>
            <person name="Borneman A.R."/>
        </authorList>
    </citation>
    <scope>NUCLEOTIDE SEQUENCE [LARGE SCALE GENOMIC DNA]</scope>
    <source>
        <strain evidence="6">cv. Chardonnay</strain>
        <tissue evidence="5">Leaf</tissue>
    </source>
</reference>
<feature type="domain" description="NAD-dependent epimerase/dehydratase" evidence="4">
    <location>
        <begin position="23"/>
        <end position="257"/>
    </location>
</feature>
<evidence type="ECO:0000256" key="1">
    <source>
        <dbReference type="ARBA" id="ARBA00022857"/>
    </source>
</evidence>
<name>A0A438CHS4_VITVI</name>
<evidence type="ECO:0000313" key="6">
    <source>
        <dbReference type="Proteomes" id="UP000288805"/>
    </source>
</evidence>
<organism evidence="5 6">
    <name type="scientific">Vitis vinifera</name>
    <name type="common">Grape</name>
    <dbReference type="NCBI Taxonomy" id="29760"/>
    <lineage>
        <taxon>Eukaryota</taxon>
        <taxon>Viridiplantae</taxon>
        <taxon>Streptophyta</taxon>
        <taxon>Embryophyta</taxon>
        <taxon>Tracheophyta</taxon>
        <taxon>Spermatophyta</taxon>
        <taxon>Magnoliopsida</taxon>
        <taxon>eudicotyledons</taxon>
        <taxon>Gunneridae</taxon>
        <taxon>Pentapetalae</taxon>
        <taxon>rosids</taxon>
        <taxon>Vitales</taxon>
        <taxon>Vitaceae</taxon>
        <taxon>Viteae</taxon>
        <taxon>Vitis</taxon>
    </lineage>
</organism>
<dbReference type="InterPro" id="IPR001509">
    <property type="entry name" value="Epimerase_deHydtase"/>
</dbReference>
<evidence type="ECO:0000313" key="5">
    <source>
        <dbReference type="EMBL" id="RVW22695.1"/>
    </source>
</evidence>
<dbReference type="PANTHER" id="PTHR10366">
    <property type="entry name" value="NAD DEPENDENT EPIMERASE/DEHYDRATASE"/>
    <property type="match status" value="1"/>
</dbReference>
<comment type="caution">
    <text evidence="5">The sequence shown here is derived from an EMBL/GenBank/DDBJ whole genome shotgun (WGS) entry which is preliminary data.</text>
</comment>
<accession>A0A438CHS4</accession>
<dbReference type="GO" id="GO:0016491">
    <property type="term" value="F:oxidoreductase activity"/>
    <property type="evidence" value="ECO:0007669"/>
    <property type="project" value="UniProtKB-KW"/>
</dbReference>
<sequence length="338" mass="37185">MCNTDLKVNVRDKRDEWARKGGVVSGASGYIASWLVKLLLQHGYTVKATVRNPNNLTKTGHLLALDGAKERLHLFKADLVEEGSFDSVIEGCDGVFHTASPVAVEVSDPQAELIDPALRGTINILRSCAKVPSVKRVVVTSSMATVVFNGKSLTPDVLVDESWFSNPLLLEQSKLWYMLSKTLAEEAAWKFAKENGIDMVTLNPGWVIGPLSHATPSLSVQEVLKLIKGAQTFPNTPYTWVDVRDVANAHIQAYELLEASGRFCLVETVSDSSETLKILHKFYPALHISEKPADDKPYVPAFQVSQEKAKGLGIHFTPLEVSLKDTIESLKENNLISF</sequence>
<dbReference type="Proteomes" id="UP000288805">
    <property type="component" value="Unassembled WGS sequence"/>
</dbReference>
<comment type="similarity">
    <text evidence="3">Belongs to the NAD(P)-dependent epimerase/dehydratase family. Dihydroflavonol-4-reductase subfamily.</text>
</comment>
<keyword evidence="1" id="KW-0521">NADP</keyword>
<evidence type="ECO:0000256" key="3">
    <source>
        <dbReference type="ARBA" id="ARBA00023445"/>
    </source>
</evidence>
<dbReference type="SUPFAM" id="SSF51735">
    <property type="entry name" value="NAD(P)-binding Rossmann-fold domains"/>
    <property type="match status" value="1"/>
</dbReference>
<evidence type="ECO:0000259" key="4">
    <source>
        <dbReference type="Pfam" id="PF01370"/>
    </source>
</evidence>
<dbReference type="InterPro" id="IPR036291">
    <property type="entry name" value="NAD(P)-bd_dom_sf"/>
</dbReference>
<gene>
    <name evidence="5" type="primary">TKPR1_2</name>
    <name evidence="5" type="ORF">CK203_099593</name>
</gene>